<dbReference type="SUPFAM" id="SSF55785">
    <property type="entry name" value="PYP-like sensor domain (PAS domain)"/>
    <property type="match status" value="1"/>
</dbReference>
<dbReference type="SUPFAM" id="SSF46689">
    <property type="entry name" value="Homeodomain-like"/>
    <property type="match status" value="1"/>
</dbReference>
<dbReference type="AlphaFoldDB" id="A0A517NLS9"/>
<keyword evidence="2" id="KW-0067">ATP-binding</keyword>
<accession>A0A517NLS9</accession>
<feature type="domain" description="Sigma-54 factor interaction" evidence="5">
    <location>
        <begin position="180"/>
        <end position="404"/>
    </location>
</feature>
<dbReference type="InterPro" id="IPR027417">
    <property type="entry name" value="P-loop_NTPase"/>
</dbReference>
<dbReference type="Pfam" id="PF14532">
    <property type="entry name" value="Sigma54_activ_2"/>
    <property type="match status" value="1"/>
</dbReference>
<keyword evidence="1" id="KW-0547">Nucleotide-binding</keyword>
<dbReference type="InterPro" id="IPR000014">
    <property type="entry name" value="PAS"/>
</dbReference>
<dbReference type="Pfam" id="PF25601">
    <property type="entry name" value="AAA_lid_14"/>
    <property type="match status" value="1"/>
</dbReference>
<dbReference type="InterPro" id="IPR009057">
    <property type="entry name" value="Homeodomain-like_sf"/>
</dbReference>
<proteinExistence type="predicted"/>
<dbReference type="SUPFAM" id="SSF52540">
    <property type="entry name" value="P-loop containing nucleoside triphosphate hydrolases"/>
    <property type="match status" value="1"/>
</dbReference>
<evidence type="ECO:0000256" key="3">
    <source>
        <dbReference type="ARBA" id="ARBA00023015"/>
    </source>
</evidence>
<dbReference type="GO" id="GO:0006355">
    <property type="term" value="P:regulation of DNA-templated transcription"/>
    <property type="evidence" value="ECO:0007669"/>
    <property type="project" value="InterPro"/>
</dbReference>
<dbReference type="InterPro" id="IPR002197">
    <property type="entry name" value="HTH_Fis"/>
</dbReference>
<dbReference type="GO" id="GO:0043565">
    <property type="term" value="F:sequence-specific DNA binding"/>
    <property type="evidence" value="ECO:0007669"/>
    <property type="project" value="InterPro"/>
</dbReference>
<dbReference type="OrthoDB" id="231230at2"/>
<evidence type="ECO:0000256" key="2">
    <source>
        <dbReference type="ARBA" id="ARBA00022840"/>
    </source>
</evidence>
<evidence type="ECO:0000259" key="5">
    <source>
        <dbReference type="PROSITE" id="PS50045"/>
    </source>
</evidence>
<dbReference type="Pfam" id="PF02954">
    <property type="entry name" value="HTH_8"/>
    <property type="match status" value="1"/>
</dbReference>
<dbReference type="Gene3D" id="1.10.8.60">
    <property type="match status" value="1"/>
</dbReference>
<evidence type="ECO:0000256" key="4">
    <source>
        <dbReference type="ARBA" id="ARBA00023163"/>
    </source>
</evidence>
<dbReference type="PANTHER" id="PTHR32071:SF57">
    <property type="entry name" value="C4-DICARBOXYLATE TRANSPORT TRANSCRIPTIONAL REGULATORY PROTEIN DCTD"/>
    <property type="match status" value="1"/>
</dbReference>
<evidence type="ECO:0000259" key="6">
    <source>
        <dbReference type="PROSITE" id="PS50112"/>
    </source>
</evidence>
<feature type="domain" description="PAS" evidence="6">
    <location>
        <begin position="26"/>
        <end position="74"/>
    </location>
</feature>
<dbReference type="PRINTS" id="PR01590">
    <property type="entry name" value="HTHFIS"/>
</dbReference>
<reference evidence="7 8" key="1">
    <citation type="submission" date="2019-02" db="EMBL/GenBank/DDBJ databases">
        <title>Deep-cultivation of Planctomycetes and their phenomic and genomic characterization uncovers novel biology.</title>
        <authorList>
            <person name="Wiegand S."/>
            <person name="Jogler M."/>
            <person name="Boedeker C."/>
            <person name="Pinto D."/>
            <person name="Vollmers J."/>
            <person name="Rivas-Marin E."/>
            <person name="Kohn T."/>
            <person name="Peeters S.H."/>
            <person name="Heuer A."/>
            <person name="Rast P."/>
            <person name="Oberbeckmann S."/>
            <person name="Bunk B."/>
            <person name="Jeske O."/>
            <person name="Meyerdierks A."/>
            <person name="Storesund J.E."/>
            <person name="Kallscheuer N."/>
            <person name="Luecker S."/>
            <person name="Lage O.M."/>
            <person name="Pohl T."/>
            <person name="Merkel B.J."/>
            <person name="Hornburger P."/>
            <person name="Mueller R.-W."/>
            <person name="Bruemmer F."/>
            <person name="Labrenz M."/>
            <person name="Spormann A.M."/>
            <person name="Op den Camp H."/>
            <person name="Overmann J."/>
            <person name="Amann R."/>
            <person name="Jetten M.S.M."/>
            <person name="Mascher T."/>
            <person name="Medema M.H."/>
            <person name="Devos D.P."/>
            <person name="Kaster A.-K."/>
            <person name="Ovreas L."/>
            <person name="Rohde M."/>
            <person name="Galperin M.Y."/>
            <person name="Jogler C."/>
        </authorList>
    </citation>
    <scope>NUCLEOTIDE SEQUENCE [LARGE SCALE GENOMIC DNA]</scope>
    <source>
        <strain evidence="7 8">K23_9</strain>
    </source>
</reference>
<dbReference type="PANTHER" id="PTHR32071">
    <property type="entry name" value="TRANSCRIPTIONAL REGULATORY PROTEIN"/>
    <property type="match status" value="1"/>
</dbReference>
<dbReference type="InterPro" id="IPR002078">
    <property type="entry name" value="Sigma_54_int"/>
</dbReference>
<dbReference type="EMBL" id="CP036526">
    <property type="protein sequence ID" value="QDT08090.1"/>
    <property type="molecule type" value="Genomic_DNA"/>
</dbReference>
<dbReference type="GO" id="GO:0005524">
    <property type="term" value="F:ATP binding"/>
    <property type="evidence" value="ECO:0007669"/>
    <property type="project" value="UniProtKB-KW"/>
</dbReference>
<dbReference type="PROSITE" id="PS50045">
    <property type="entry name" value="SIGMA54_INTERACT_4"/>
    <property type="match status" value="1"/>
</dbReference>
<evidence type="ECO:0000313" key="8">
    <source>
        <dbReference type="Proteomes" id="UP000319817"/>
    </source>
</evidence>
<dbReference type="InterPro" id="IPR035965">
    <property type="entry name" value="PAS-like_dom_sf"/>
</dbReference>
<dbReference type="InterPro" id="IPR058031">
    <property type="entry name" value="AAA_lid_NorR"/>
</dbReference>
<keyword evidence="3" id="KW-0805">Transcription regulation</keyword>
<dbReference type="Gene3D" id="1.10.10.60">
    <property type="entry name" value="Homeodomain-like"/>
    <property type="match status" value="1"/>
</dbReference>
<keyword evidence="4" id="KW-0804">Transcription</keyword>
<evidence type="ECO:0000313" key="7">
    <source>
        <dbReference type="EMBL" id="QDT08090.1"/>
    </source>
</evidence>
<dbReference type="Gene3D" id="3.40.50.300">
    <property type="entry name" value="P-loop containing nucleotide triphosphate hydrolases"/>
    <property type="match status" value="1"/>
</dbReference>
<keyword evidence="8" id="KW-1185">Reference proteome</keyword>
<sequence length="485" mass="52435">MTGDGCLKHPPIFVYLHPVAMASGTKIRSLSRLLDASSAPLWVIGPKGTLIYLSAAVARWLGIDVDVLLDRHCVAGTSISDDPLDFVAASLSPPPGFNERGTASLRVQPPPIDGRKVTPLDVRFVRAGTASDSMTFAIGGQFDDAVADTGGATEVLQAVELRKKLDAWRAHHADIATIATAGVSSQARRMRTKLSVAASTRTHLAFFGPDGSGSLSIAMRVHQQSAPDEPLVRVEGPLMDPELLDATLMTTINQLSESKTTRVTVLVNELDDMPIEAQHRLSELLTTFAPRLRLIGLCTEQPRLLCEPLGESNDDDTISLEPESTIGLHPKLIDVLSTLSVVIDSLASRVEDIPVLATAALDTRRASGDGNAERFGRAALDALIVYPWPGNFEELESSVRHAIAAAPRESIGLEHLPLAIRSFRPGHADATQRPANISLDESVRRYEHKIISEVLEASDNNRAEAARRLGISRARLLRKIDEMNQ</sequence>
<evidence type="ECO:0000256" key="1">
    <source>
        <dbReference type="ARBA" id="ARBA00022741"/>
    </source>
</evidence>
<gene>
    <name evidence="7" type="primary">zraR_1</name>
    <name evidence="7" type="ORF">K239x_00190</name>
</gene>
<dbReference type="Proteomes" id="UP000319817">
    <property type="component" value="Chromosome"/>
</dbReference>
<protein>
    <submittedName>
        <fullName evidence="7">Transcriptional regulatory protein ZraR</fullName>
    </submittedName>
</protein>
<organism evidence="7 8">
    <name type="scientific">Stieleria marina</name>
    <dbReference type="NCBI Taxonomy" id="1930275"/>
    <lineage>
        <taxon>Bacteria</taxon>
        <taxon>Pseudomonadati</taxon>
        <taxon>Planctomycetota</taxon>
        <taxon>Planctomycetia</taxon>
        <taxon>Pirellulales</taxon>
        <taxon>Pirellulaceae</taxon>
        <taxon>Stieleria</taxon>
    </lineage>
</organism>
<name>A0A517NLS9_9BACT</name>
<dbReference type="PROSITE" id="PS50112">
    <property type="entry name" value="PAS"/>
    <property type="match status" value="1"/>
</dbReference>